<gene>
    <name evidence="6" type="ORF">G6F50_013462</name>
</gene>
<dbReference type="EMBL" id="JAANIU010005326">
    <property type="protein sequence ID" value="KAG1548333.1"/>
    <property type="molecule type" value="Genomic_DNA"/>
</dbReference>
<evidence type="ECO:0000256" key="3">
    <source>
        <dbReference type="ARBA" id="ARBA00023237"/>
    </source>
</evidence>
<dbReference type="PANTHER" id="PTHR30329:SF21">
    <property type="entry name" value="LIPOPROTEIN YIAD-RELATED"/>
    <property type="match status" value="1"/>
</dbReference>
<evidence type="ECO:0000256" key="2">
    <source>
        <dbReference type="ARBA" id="ARBA00023136"/>
    </source>
</evidence>
<name>A0A9P7CDL6_9FUNG</name>
<feature type="region of interest" description="Disordered" evidence="4">
    <location>
        <begin position="109"/>
        <end position="209"/>
    </location>
</feature>
<protein>
    <recommendedName>
        <fullName evidence="5">OmpA-like domain-containing protein</fullName>
    </recommendedName>
</protein>
<sequence>MACHAKYLRDRPSSRITLQGHTDERGSRAYNQALGERRGNGVNSALQANGGSASQLTVVSYGEERPVCTESNESCWSQNRRVEIVYTAHPRGFRTGACTATEPGRPCRRARAADVQQQCQPGPVEPDQSAAAAGHQPAGLDRAVAARQRPAQAVRPGPVPGPGQPPEPVGRGQRRPSPAACSGDCAEGHSGPGNPRSGGHFRAAACGPW</sequence>
<evidence type="ECO:0000313" key="6">
    <source>
        <dbReference type="EMBL" id="KAG1548333.1"/>
    </source>
</evidence>
<evidence type="ECO:0000313" key="7">
    <source>
        <dbReference type="Proteomes" id="UP000740926"/>
    </source>
</evidence>
<comment type="caution">
    <text evidence="6">The sequence shown here is derived from an EMBL/GenBank/DDBJ whole genome shotgun (WGS) entry which is preliminary data.</text>
</comment>
<proteinExistence type="predicted"/>
<dbReference type="InterPro" id="IPR006664">
    <property type="entry name" value="OMP_bac"/>
</dbReference>
<accession>A0A9P7CDL6</accession>
<dbReference type="Proteomes" id="UP000740926">
    <property type="component" value="Unassembled WGS sequence"/>
</dbReference>
<feature type="compositionally biased region" description="Pro residues" evidence="4">
    <location>
        <begin position="157"/>
        <end position="168"/>
    </location>
</feature>
<evidence type="ECO:0000256" key="1">
    <source>
        <dbReference type="ARBA" id="ARBA00004442"/>
    </source>
</evidence>
<reference evidence="6 7" key="1">
    <citation type="journal article" date="2020" name="Microb. Genom.">
        <title>Genetic diversity of clinical and environmental Mucorales isolates obtained from an investigation of mucormycosis cases among solid organ transplant recipients.</title>
        <authorList>
            <person name="Nguyen M.H."/>
            <person name="Kaul D."/>
            <person name="Muto C."/>
            <person name="Cheng S.J."/>
            <person name="Richter R.A."/>
            <person name="Bruno V.M."/>
            <person name="Liu G."/>
            <person name="Beyhan S."/>
            <person name="Sundermann A.J."/>
            <person name="Mounaud S."/>
            <person name="Pasculle A.W."/>
            <person name="Nierman W.C."/>
            <person name="Driscoll E."/>
            <person name="Cumbie R."/>
            <person name="Clancy C.J."/>
            <person name="Dupont C.L."/>
        </authorList>
    </citation>
    <scope>NUCLEOTIDE SEQUENCE [LARGE SCALE GENOMIC DNA]</scope>
    <source>
        <strain evidence="6 7">GL24</strain>
    </source>
</reference>
<dbReference type="GO" id="GO:0016020">
    <property type="term" value="C:membrane"/>
    <property type="evidence" value="ECO:0007669"/>
    <property type="project" value="InterPro"/>
</dbReference>
<dbReference type="CDD" id="cd07185">
    <property type="entry name" value="OmpA_C-like"/>
    <property type="match status" value="1"/>
</dbReference>
<organism evidence="6 7">
    <name type="scientific">Rhizopus delemar</name>
    <dbReference type="NCBI Taxonomy" id="936053"/>
    <lineage>
        <taxon>Eukaryota</taxon>
        <taxon>Fungi</taxon>
        <taxon>Fungi incertae sedis</taxon>
        <taxon>Mucoromycota</taxon>
        <taxon>Mucoromycotina</taxon>
        <taxon>Mucoromycetes</taxon>
        <taxon>Mucorales</taxon>
        <taxon>Mucorineae</taxon>
        <taxon>Rhizopodaceae</taxon>
        <taxon>Rhizopus</taxon>
    </lineage>
</organism>
<keyword evidence="3" id="KW-0998">Cell outer membrane</keyword>
<dbReference type="PANTHER" id="PTHR30329">
    <property type="entry name" value="STATOR ELEMENT OF FLAGELLAR MOTOR COMPLEX"/>
    <property type="match status" value="1"/>
</dbReference>
<dbReference type="InterPro" id="IPR050330">
    <property type="entry name" value="Bact_OuterMem_StrucFunc"/>
</dbReference>
<dbReference type="SUPFAM" id="SSF103088">
    <property type="entry name" value="OmpA-like"/>
    <property type="match status" value="1"/>
</dbReference>
<keyword evidence="7" id="KW-1185">Reference proteome</keyword>
<dbReference type="InterPro" id="IPR006665">
    <property type="entry name" value="OmpA-like"/>
</dbReference>
<dbReference type="Pfam" id="PF00691">
    <property type="entry name" value="OmpA"/>
    <property type="match status" value="1"/>
</dbReference>
<comment type="subcellular location">
    <subcellularLocation>
        <location evidence="1">Cell outer membrane</location>
    </subcellularLocation>
</comment>
<evidence type="ECO:0000256" key="4">
    <source>
        <dbReference type="SAM" id="MobiDB-lite"/>
    </source>
</evidence>
<evidence type="ECO:0000259" key="5">
    <source>
        <dbReference type="PROSITE" id="PS51123"/>
    </source>
</evidence>
<dbReference type="InterPro" id="IPR036737">
    <property type="entry name" value="OmpA-like_sf"/>
</dbReference>
<dbReference type="AlphaFoldDB" id="A0A9P7CDL6"/>
<dbReference type="PROSITE" id="PS51123">
    <property type="entry name" value="OMPA_2"/>
    <property type="match status" value="1"/>
</dbReference>
<feature type="compositionally biased region" description="Low complexity" evidence="4">
    <location>
        <begin position="142"/>
        <end position="156"/>
    </location>
</feature>
<feature type="domain" description="OmpA-like" evidence="5">
    <location>
        <begin position="1"/>
        <end position="90"/>
    </location>
</feature>
<dbReference type="PRINTS" id="PR01021">
    <property type="entry name" value="OMPADOMAIN"/>
</dbReference>
<keyword evidence="2" id="KW-0472">Membrane</keyword>
<dbReference type="Gene3D" id="3.30.1330.60">
    <property type="entry name" value="OmpA-like domain"/>
    <property type="match status" value="1"/>
</dbReference>